<protein>
    <submittedName>
        <fullName evidence="1">Uncharacterized protein</fullName>
    </submittedName>
</protein>
<name>D8RU38_SELML</name>
<accession>D8RU38</accession>
<organism evidence="2">
    <name type="scientific">Selaginella moellendorffii</name>
    <name type="common">Spikemoss</name>
    <dbReference type="NCBI Taxonomy" id="88036"/>
    <lineage>
        <taxon>Eukaryota</taxon>
        <taxon>Viridiplantae</taxon>
        <taxon>Streptophyta</taxon>
        <taxon>Embryophyta</taxon>
        <taxon>Tracheophyta</taxon>
        <taxon>Lycopodiopsida</taxon>
        <taxon>Selaginellales</taxon>
        <taxon>Selaginellaceae</taxon>
        <taxon>Selaginella</taxon>
    </lineage>
</organism>
<dbReference type="InParanoid" id="D8RU38"/>
<dbReference type="Gramene" id="EFJ24135">
    <property type="protein sequence ID" value="EFJ24135"/>
    <property type="gene ID" value="SELMODRAFT_414948"/>
</dbReference>
<sequence length="331" mass="37584">MALFGIRRSKKTLFKSCNSVLASRIYWQNLVKQNKQKDTLGHFFKYNKTLFSAESTQKVESFSHDKLNQKVLSAFVLLFPPHQVLEYLIRIYVYNVEDVMISILPFHETSVSVRIVQLLKLEYANAFYNSWISFFRGLKPLVYSHVTFSCMRLMETLSKIPSVVLNKVMPFILHAFENGVSDEYQVGGLMIIGLLTGKAALTTNVLIANRMRILATCTVPRTLWRVESLVTPVTGFFDLQGLSLKCFVPCLIPLINVEHISVLHSGKEQMRTLLEALSAFRLQDVIQPLCCLSALNLLSSDLYNGLESSFQIDLAIVSKYLGFLYSQDASK</sequence>
<dbReference type="eggNOG" id="KOG1837">
    <property type="taxonomic scope" value="Eukaryota"/>
</dbReference>
<reference evidence="1 2" key="1">
    <citation type="journal article" date="2011" name="Science">
        <title>The Selaginella genome identifies genetic changes associated with the evolution of vascular plants.</title>
        <authorList>
            <person name="Banks J.A."/>
            <person name="Nishiyama T."/>
            <person name="Hasebe M."/>
            <person name="Bowman J.L."/>
            <person name="Gribskov M."/>
            <person name="dePamphilis C."/>
            <person name="Albert V.A."/>
            <person name="Aono N."/>
            <person name="Aoyama T."/>
            <person name="Ambrose B.A."/>
            <person name="Ashton N.W."/>
            <person name="Axtell M.J."/>
            <person name="Barker E."/>
            <person name="Barker M.S."/>
            <person name="Bennetzen J.L."/>
            <person name="Bonawitz N.D."/>
            <person name="Chapple C."/>
            <person name="Cheng C."/>
            <person name="Correa L.G."/>
            <person name="Dacre M."/>
            <person name="DeBarry J."/>
            <person name="Dreyer I."/>
            <person name="Elias M."/>
            <person name="Engstrom E.M."/>
            <person name="Estelle M."/>
            <person name="Feng L."/>
            <person name="Finet C."/>
            <person name="Floyd S.K."/>
            <person name="Frommer W.B."/>
            <person name="Fujita T."/>
            <person name="Gramzow L."/>
            <person name="Gutensohn M."/>
            <person name="Harholt J."/>
            <person name="Hattori M."/>
            <person name="Heyl A."/>
            <person name="Hirai T."/>
            <person name="Hiwatashi Y."/>
            <person name="Ishikawa M."/>
            <person name="Iwata M."/>
            <person name="Karol K.G."/>
            <person name="Koehler B."/>
            <person name="Kolukisaoglu U."/>
            <person name="Kubo M."/>
            <person name="Kurata T."/>
            <person name="Lalonde S."/>
            <person name="Li K."/>
            <person name="Li Y."/>
            <person name="Litt A."/>
            <person name="Lyons E."/>
            <person name="Manning G."/>
            <person name="Maruyama T."/>
            <person name="Michael T.P."/>
            <person name="Mikami K."/>
            <person name="Miyazaki S."/>
            <person name="Morinaga S."/>
            <person name="Murata T."/>
            <person name="Mueller-Roeber B."/>
            <person name="Nelson D.R."/>
            <person name="Obara M."/>
            <person name="Oguri Y."/>
            <person name="Olmstead R.G."/>
            <person name="Onodera N."/>
            <person name="Petersen B.L."/>
            <person name="Pils B."/>
            <person name="Prigge M."/>
            <person name="Rensing S.A."/>
            <person name="Riano-Pachon D.M."/>
            <person name="Roberts A.W."/>
            <person name="Sato Y."/>
            <person name="Scheller H.V."/>
            <person name="Schulz B."/>
            <person name="Schulz C."/>
            <person name="Shakirov E.V."/>
            <person name="Shibagaki N."/>
            <person name="Shinohara N."/>
            <person name="Shippen D.E."/>
            <person name="Soerensen I."/>
            <person name="Sotooka R."/>
            <person name="Sugimoto N."/>
            <person name="Sugita M."/>
            <person name="Sumikawa N."/>
            <person name="Tanurdzic M."/>
            <person name="Theissen G."/>
            <person name="Ulvskov P."/>
            <person name="Wakazuki S."/>
            <person name="Weng J.K."/>
            <person name="Willats W.W."/>
            <person name="Wipf D."/>
            <person name="Wolf P.G."/>
            <person name="Yang L."/>
            <person name="Zimmer A.D."/>
            <person name="Zhu Q."/>
            <person name="Mitros T."/>
            <person name="Hellsten U."/>
            <person name="Loque D."/>
            <person name="Otillar R."/>
            <person name="Salamov A."/>
            <person name="Schmutz J."/>
            <person name="Shapiro H."/>
            <person name="Lindquist E."/>
            <person name="Lucas S."/>
            <person name="Rokhsar D."/>
            <person name="Grigoriev I.V."/>
        </authorList>
    </citation>
    <scope>NUCLEOTIDE SEQUENCE [LARGE SCALE GENOMIC DNA]</scope>
</reference>
<dbReference type="PANTHER" id="PTHR13457:SF1">
    <property type="entry name" value="HEAT REPEAT-CONTAINING PROTEIN 1"/>
    <property type="match status" value="1"/>
</dbReference>
<dbReference type="KEGG" id="smo:SELMODRAFT_414948"/>
<dbReference type="Proteomes" id="UP000001514">
    <property type="component" value="Unassembled WGS sequence"/>
</dbReference>
<dbReference type="STRING" id="88036.D8RU38"/>
<gene>
    <name evidence="1" type="ORF">SELMODRAFT_414948</name>
</gene>
<dbReference type="AlphaFoldDB" id="D8RU38"/>
<keyword evidence="2" id="KW-1185">Reference proteome</keyword>
<dbReference type="PANTHER" id="PTHR13457">
    <property type="entry name" value="BAP28"/>
    <property type="match status" value="1"/>
</dbReference>
<dbReference type="EMBL" id="GL377590">
    <property type="protein sequence ID" value="EFJ24135.1"/>
    <property type="molecule type" value="Genomic_DNA"/>
</dbReference>
<proteinExistence type="predicted"/>
<dbReference type="InterPro" id="IPR040191">
    <property type="entry name" value="UTP10"/>
</dbReference>
<evidence type="ECO:0000313" key="1">
    <source>
        <dbReference type="EMBL" id="EFJ24135.1"/>
    </source>
</evidence>
<dbReference type="HOGENOM" id="CLU_840446_0_0_1"/>
<evidence type="ECO:0000313" key="2">
    <source>
        <dbReference type="Proteomes" id="UP000001514"/>
    </source>
</evidence>